<evidence type="ECO:0000313" key="3">
    <source>
        <dbReference type="Proteomes" id="UP000661163"/>
    </source>
</evidence>
<evidence type="ECO:0000256" key="1">
    <source>
        <dbReference type="SAM" id="Phobius"/>
    </source>
</evidence>
<dbReference type="Proteomes" id="UP000661163">
    <property type="component" value="Unassembled WGS sequence"/>
</dbReference>
<name>A0AAE4YWE6_9HYPH</name>
<keyword evidence="1" id="KW-0472">Membrane</keyword>
<protein>
    <submittedName>
        <fullName evidence="2">Uncharacterized protein</fullName>
    </submittedName>
</protein>
<dbReference type="EMBL" id="WUFC01000042">
    <property type="protein sequence ID" value="NEI52502.1"/>
    <property type="molecule type" value="Genomic_DNA"/>
</dbReference>
<evidence type="ECO:0000313" key="2">
    <source>
        <dbReference type="EMBL" id="NEI52502.1"/>
    </source>
</evidence>
<dbReference type="AlphaFoldDB" id="A0AAE4YWE6"/>
<keyword evidence="1" id="KW-0812">Transmembrane</keyword>
<sequence length="71" mass="7907">MSAFAASVATISIDGNKTMTTAFILIALALIMIYAGPTLLFICVGYADYMLERRRHLVALRHAVKRRSDEF</sequence>
<comment type="caution">
    <text evidence="2">The sequence shown here is derived from an EMBL/GenBank/DDBJ whole genome shotgun (WGS) entry which is preliminary data.</text>
</comment>
<proteinExistence type="predicted"/>
<keyword evidence="1" id="KW-1133">Transmembrane helix</keyword>
<accession>A0AAE4YWE6</accession>
<feature type="transmembrane region" description="Helical" evidence="1">
    <location>
        <begin position="22"/>
        <end position="47"/>
    </location>
</feature>
<reference evidence="2 3" key="1">
    <citation type="submission" date="2019-12" db="EMBL/GenBank/DDBJ databases">
        <title>Rhizobium genotypes associated with high levels of biological nitrogen fixation by grain legumes in a temperate-maritime cropping system.</title>
        <authorList>
            <person name="Maluk M."/>
            <person name="Francesc Ferrando Molina F."/>
            <person name="Lopez Del Egido L."/>
            <person name="Lafos M."/>
            <person name="Langarica-Fuentes A."/>
            <person name="Gebre Yohannes G."/>
            <person name="Young M.W."/>
            <person name="Martin P."/>
            <person name="Gantlett R."/>
            <person name="Kenicer G."/>
            <person name="Hawes C."/>
            <person name="Begg G.S."/>
            <person name="Quilliam R.S."/>
            <person name="Squire G.R."/>
            <person name="Poole P.S."/>
            <person name="Young P.W."/>
            <person name="Iannetta P.M."/>
            <person name="James E.K."/>
        </authorList>
    </citation>
    <scope>NUCLEOTIDE SEQUENCE [LARGE SCALE GENOMIC DNA]</scope>
    <source>
        <strain evidence="2 3">JHI985</strain>
    </source>
</reference>
<dbReference type="RefSeq" id="WP_130673584.1">
    <property type="nucleotide sequence ID" value="NZ_CP140844.1"/>
</dbReference>
<gene>
    <name evidence="2" type="ORF">GR217_33330</name>
</gene>
<organism evidence="2 3">
    <name type="scientific">Rhizobium ruizarguesonis</name>
    <dbReference type="NCBI Taxonomy" id="2081791"/>
    <lineage>
        <taxon>Bacteria</taxon>
        <taxon>Pseudomonadati</taxon>
        <taxon>Pseudomonadota</taxon>
        <taxon>Alphaproteobacteria</taxon>
        <taxon>Hyphomicrobiales</taxon>
        <taxon>Rhizobiaceae</taxon>
        <taxon>Rhizobium/Agrobacterium group</taxon>
        <taxon>Rhizobium</taxon>
    </lineage>
</organism>